<dbReference type="PROSITE" id="PS52036">
    <property type="entry name" value="ZF_RG_N"/>
    <property type="match status" value="1"/>
</dbReference>
<evidence type="ECO:0000313" key="3">
    <source>
        <dbReference type="EMBL" id="HHR95949.1"/>
    </source>
</evidence>
<evidence type="ECO:0000256" key="1">
    <source>
        <dbReference type="PROSITE-ProRule" id="PRU01380"/>
    </source>
</evidence>
<dbReference type="Pfam" id="PF17915">
    <property type="entry name" value="zf_Rg"/>
    <property type="match status" value="1"/>
</dbReference>
<dbReference type="AlphaFoldDB" id="A0A7C5USZ3"/>
<name>A0A7C5USZ3_9CREN</name>
<organism evidence="3">
    <name type="scientific">Ignisphaera aggregans</name>
    <dbReference type="NCBI Taxonomy" id="334771"/>
    <lineage>
        <taxon>Archaea</taxon>
        <taxon>Thermoproteota</taxon>
        <taxon>Thermoprotei</taxon>
        <taxon>Desulfurococcales</taxon>
        <taxon>Desulfurococcaceae</taxon>
        <taxon>Ignisphaera</taxon>
    </lineage>
</organism>
<comment type="caution">
    <text evidence="3">The sequence shown here is derived from an EMBL/GenBank/DDBJ whole genome shotgun (WGS) entry which is preliminary data.</text>
</comment>
<gene>
    <name evidence="3" type="ORF">ENL47_03805</name>
</gene>
<keyword evidence="1" id="KW-0862">Zinc</keyword>
<reference evidence="3" key="1">
    <citation type="journal article" date="2020" name="mSystems">
        <title>Genome- and Community-Level Interaction Insights into Carbon Utilization and Element Cycling Functions of Hydrothermarchaeota in Hydrothermal Sediment.</title>
        <authorList>
            <person name="Zhou Z."/>
            <person name="Liu Y."/>
            <person name="Xu W."/>
            <person name="Pan J."/>
            <person name="Luo Z.H."/>
            <person name="Li M."/>
        </authorList>
    </citation>
    <scope>NUCLEOTIDE SEQUENCE [LARGE SCALE GENOMIC DNA]</scope>
    <source>
        <strain evidence="3">SpSt-1</strain>
    </source>
</reference>
<protein>
    <recommendedName>
        <fullName evidence="2">RG N-terminal-type domain-containing protein</fullName>
    </recommendedName>
</protein>
<evidence type="ECO:0000259" key="2">
    <source>
        <dbReference type="PROSITE" id="PS52036"/>
    </source>
</evidence>
<accession>A0A7C5USZ3</accession>
<keyword evidence="1" id="KW-0863">Zinc-finger</keyword>
<dbReference type="GO" id="GO:0008270">
    <property type="term" value="F:zinc ion binding"/>
    <property type="evidence" value="ECO:0007669"/>
    <property type="project" value="UniProtKB-KW"/>
</dbReference>
<dbReference type="EMBL" id="DRUB01000068">
    <property type="protein sequence ID" value="HHR95949.1"/>
    <property type="molecule type" value="Genomic_DNA"/>
</dbReference>
<keyword evidence="1" id="KW-0479">Metal-binding</keyword>
<feature type="domain" description="RG N-terminal-type" evidence="2">
    <location>
        <begin position="24"/>
        <end position="63"/>
    </location>
</feature>
<sequence length="67" mass="7400">MSRSAIPLDFATSASMGQVVDKRYTPRSIYLSLCINCGGPIEDHRAIHKNACSRCMQTKDIVPIEDS</sequence>
<proteinExistence type="predicted"/>
<dbReference type="InterPro" id="IPR040569">
    <property type="entry name" value="Znf_Rg"/>
</dbReference>